<dbReference type="Gene3D" id="3.10.450.50">
    <property type="match status" value="1"/>
</dbReference>
<dbReference type="AlphaFoldDB" id="A0A291GH08"/>
<reference evidence="1 2" key="1">
    <citation type="submission" date="2017-06" db="EMBL/GenBank/DDBJ databases">
        <title>Celeribacter sp. TSPH2 complete genome sequence.</title>
        <authorList>
            <person name="Woo J.-H."/>
            <person name="Kim H.-S."/>
        </authorList>
    </citation>
    <scope>NUCLEOTIDE SEQUENCE [LARGE SCALE GENOMIC DNA]</scope>
    <source>
        <strain evidence="1 2">TSPH2</strain>
    </source>
</reference>
<sequence>MARRPLQPARLEDQEAELPLWAAHEACAAVQPTRATQVRYALDMPLQEDERKLATLALSFLGVGALPPERLADSASWDRTGAPTLVGGREILRRQVGLKPPVSLAVTQIVAQGKTATVSGRLTRDGQPPALFCHVLRFTDPSQARIAQVVSFEQVETA</sequence>
<dbReference type="KEGG" id="ceh:CEW89_18920"/>
<evidence type="ECO:0000313" key="1">
    <source>
        <dbReference type="EMBL" id="ATG49467.1"/>
    </source>
</evidence>
<proteinExistence type="predicted"/>
<gene>
    <name evidence="1" type="ORF">CEW89_18920</name>
</gene>
<dbReference type="EMBL" id="CP022196">
    <property type="protein sequence ID" value="ATG49467.1"/>
    <property type="molecule type" value="Genomic_DNA"/>
</dbReference>
<organism evidence="1 2">
    <name type="scientific">Celeribacter ethanolicus</name>
    <dbReference type="NCBI Taxonomy" id="1758178"/>
    <lineage>
        <taxon>Bacteria</taxon>
        <taxon>Pseudomonadati</taxon>
        <taxon>Pseudomonadota</taxon>
        <taxon>Alphaproteobacteria</taxon>
        <taxon>Rhodobacterales</taxon>
        <taxon>Roseobacteraceae</taxon>
        <taxon>Celeribacter</taxon>
    </lineage>
</organism>
<dbReference type="OrthoDB" id="7860141at2"/>
<evidence type="ECO:0008006" key="3">
    <source>
        <dbReference type="Google" id="ProtNLM"/>
    </source>
</evidence>
<protein>
    <recommendedName>
        <fullName evidence="3">SnoaL-like domain-containing protein</fullName>
    </recommendedName>
</protein>
<accession>A0A291GH08</accession>
<evidence type="ECO:0000313" key="2">
    <source>
        <dbReference type="Proteomes" id="UP000217935"/>
    </source>
</evidence>
<dbReference type="Proteomes" id="UP000217935">
    <property type="component" value="Chromosome"/>
</dbReference>
<dbReference type="RefSeq" id="WP_096806958.1">
    <property type="nucleotide sequence ID" value="NZ_CP022196.1"/>
</dbReference>
<dbReference type="STRING" id="1758178.GCA_001550095_02497"/>
<keyword evidence="2" id="KW-1185">Reference proteome</keyword>
<name>A0A291GH08_9RHOB</name>